<feature type="non-terminal residue" evidence="1">
    <location>
        <position position="1"/>
    </location>
</feature>
<dbReference type="EMBL" id="HADY01008944">
    <property type="protein sequence ID" value="SBP47429.1"/>
    <property type="molecule type" value="Transcribed_RNA"/>
</dbReference>
<gene>
    <name evidence="1" type="primary">Nfu_g_1_008687</name>
</gene>
<sequence>PRPKSCQNTPETKLDLHQAGMNESAVGKKLSVKKSTVGANIRKWKRYKISL</sequence>
<organism evidence="1">
    <name type="scientific">Nothobranchius furzeri</name>
    <name type="common">Turquoise killifish</name>
    <dbReference type="NCBI Taxonomy" id="105023"/>
    <lineage>
        <taxon>Eukaryota</taxon>
        <taxon>Metazoa</taxon>
        <taxon>Chordata</taxon>
        <taxon>Craniata</taxon>
        <taxon>Vertebrata</taxon>
        <taxon>Euteleostomi</taxon>
        <taxon>Actinopterygii</taxon>
        <taxon>Neopterygii</taxon>
        <taxon>Teleostei</taxon>
        <taxon>Neoteleostei</taxon>
        <taxon>Acanthomorphata</taxon>
        <taxon>Ovalentaria</taxon>
        <taxon>Atherinomorphae</taxon>
        <taxon>Cyprinodontiformes</taxon>
        <taxon>Nothobranchiidae</taxon>
        <taxon>Nothobranchius</taxon>
    </lineage>
</organism>
<dbReference type="AlphaFoldDB" id="A0A1A7ZXA8"/>
<reference evidence="1" key="2">
    <citation type="submission" date="2016-06" db="EMBL/GenBank/DDBJ databases">
        <title>The genome of a short-lived fish provides insights into sex chromosome evolution and the genetic control of aging.</title>
        <authorList>
            <person name="Reichwald K."/>
            <person name="Felder M."/>
            <person name="Petzold A."/>
            <person name="Koch P."/>
            <person name="Groth M."/>
            <person name="Platzer M."/>
        </authorList>
    </citation>
    <scope>NUCLEOTIDE SEQUENCE</scope>
    <source>
        <tissue evidence="1">Brain</tissue>
    </source>
</reference>
<name>A0A1A7ZXA8_NOTFU</name>
<reference evidence="1" key="1">
    <citation type="submission" date="2016-05" db="EMBL/GenBank/DDBJ databases">
        <authorList>
            <person name="Lavstsen T."/>
            <person name="Jespersen J.S."/>
        </authorList>
    </citation>
    <scope>NUCLEOTIDE SEQUENCE</scope>
    <source>
        <tissue evidence="1">Brain</tissue>
    </source>
</reference>
<dbReference type="InterPro" id="IPR036388">
    <property type="entry name" value="WH-like_DNA-bd_sf"/>
</dbReference>
<accession>A0A1A7ZXA8</accession>
<protein>
    <submittedName>
        <fullName evidence="1">Uncharacterized protein</fullName>
    </submittedName>
</protein>
<dbReference type="Gene3D" id="1.10.10.10">
    <property type="entry name" value="Winged helix-like DNA-binding domain superfamily/Winged helix DNA-binding domain"/>
    <property type="match status" value="1"/>
</dbReference>
<proteinExistence type="predicted"/>
<evidence type="ECO:0000313" key="1">
    <source>
        <dbReference type="EMBL" id="SBP47429.1"/>
    </source>
</evidence>